<dbReference type="GO" id="GO:0006508">
    <property type="term" value="P:proteolysis"/>
    <property type="evidence" value="ECO:0007669"/>
    <property type="project" value="UniProtKB-KW"/>
</dbReference>
<evidence type="ECO:0000313" key="11">
    <source>
        <dbReference type="Proteomes" id="UP000199034"/>
    </source>
</evidence>
<keyword evidence="3" id="KW-0479">Metal-binding</keyword>
<dbReference type="InterPro" id="IPR050570">
    <property type="entry name" value="Cell_wall_metabolism_enzyme"/>
</dbReference>
<dbReference type="GO" id="GO:0046872">
    <property type="term" value="F:metal ion binding"/>
    <property type="evidence" value="ECO:0007669"/>
    <property type="project" value="UniProtKB-KW"/>
</dbReference>
<evidence type="ECO:0000256" key="3">
    <source>
        <dbReference type="ARBA" id="ARBA00022723"/>
    </source>
</evidence>
<sequence length="422" mass="45774">MRYFPSASRPRLSAAVLACALAIGAMAVPLAQAADDDLKGKQDKVEQQIEHAHDDLEHSSKEVRRATARLEAAQAKLDAAEDAYAVARAKLTAAQARDTELRTKLAAAEQRLTEARADLTAGEQAVKDQRARFVDRVTGLYVKGDPRLLGLSSILAANDPNDLLRRVQANDTVIAKEDAAYDELRSIEVLLRVRETQVEDAQQAVAEQQAAAAAHVETMETLTAGAATAKEQVAGLFADARAARREAGAAQERDRLVLRQLKKREARIKQQILAAARRAARRGGGYTGESDGFLSSPVKGARVTSPFGYREHPIYHYWGLHDGTDFGAGCGTPLRAVADGTVMQAYWSSVYGNRLYVNVGRANGKFLTAVYNHATRYTVGPGERVRRGEVIGYVGSTGWSTGCHLHFTVLANGDPVNPMDWI</sequence>
<dbReference type="Gene3D" id="2.70.70.10">
    <property type="entry name" value="Glucose Permease (Domain IIA)"/>
    <property type="match status" value="1"/>
</dbReference>
<accession>A0A1G6JVH2</accession>
<dbReference type="Gene3D" id="1.20.1270.60">
    <property type="entry name" value="Arfaptin homology (AH) domain/BAR domain"/>
    <property type="match status" value="1"/>
</dbReference>
<evidence type="ECO:0000256" key="2">
    <source>
        <dbReference type="ARBA" id="ARBA00022670"/>
    </source>
</evidence>
<keyword evidence="4 10" id="KW-0378">Hydrolase</keyword>
<evidence type="ECO:0000256" key="5">
    <source>
        <dbReference type="ARBA" id="ARBA00022833"/>
    </source>
</evidence>
<dbReference type="InterPro" id="IPR011055">
    <property type="entry name" value="Dup_hybrid_motif"/>
</dbReference>
<keyword evidence="5" id="KW-0862">Zinc</keyword>
<evidence type="ECO:0000259" key="9">
    <source>
        <dbReference type="Pfam" id="PF01551"/>
    </source>
</evidence>
<feature type="region of interest" description="Disordered" evidence="7">
    <location>
        <begin position="39"/>
        <end position="62"/>
    </location>
</feature>
<feature type="chain" id="PRO_5039333086" evidence="8">
    <location>
        <begin position="28"/>
        <end position="422"/>
    </location>
</feature>
<reference evidence="10 11" key="1">
    <citation type="submission" date="2016-10" db="EMBL/GenBank/DDBJ databases">
        <authorList>
            <person name="de Groot N.N."/>
        </authorList>
    </citation>
    <scope>NUCLEOTIDE SEQUENCE [LARGE SCALE GENOMIC DNA]</scope>
    <source>
        <strain evidence="10 11">CGMCC 4.6858</strain>
    </source>
</reference>
<evidence type="ECO:0000256" key="6">
    <source>
        <dbReference type="ARBA" id="ARBA00023049"/>
    </source>
</evidence>
<keyword evidence="8" id="KW-0732">Signal</keyword>
<keyword evidence="11" id="KW-1185">Reference proteome</keyword>
<dbReference type="EMBL" id="FMZM01000001">
    <property type="protein sequence ID" value="SDC22631.1"/>
    <property type="molecule type" value="Genomic_DNA"/>
</dbReference>
<gene>
    <name evidence="10" type="ORF">SAMN05421872_101594</name>
</gene>
<proteinExistence type="predicted"/>
<dbReference type="PANTHER" id="PTHR21666">
    <property type="entry name" value="PEPTIDASE-RELATED"/>
    <property type="match status" value="1"/>
</dbReference>
<feature type="domain" description="M23ase beta-sheet core" evidence="9">
    <location>
        <begin position="320"/>
        <end position="418"/>
    </location>
</feature>
<organism evidence="10 11">
    <name type="scientific">Nocardioides lianchengensis</name>
    <dbReference type="NCBI Taxonomy" id="1045774"/>
    <lineage>
        <taxon>Bacteria</taxon>
        <taxon>Bacillati</taxon>
        <taxon>Actinomycetota</taxon>
        <taxon>Actinomycetes</taxon>
        <taxon>Propionibacteriales</taxon>
        <taxon>Nocardioidaceae</taxon>
        <taxon>Nocardioides</taxon>
    </lineage>
</organism>
<feature type="signal peptide" evidence="8">
    <location>
        <begin position="1"/>
        <end position="27"/>
    </location>
</feature>
<comment type="cofactor">
    <cofactor evidence="1">
        <name>Zn(2+)</name>
        <dbReference type="ChEBI" id="CHEBI:29105"/>
    </cofactor>
</comment>
<dbReference type="SUPFAM" id="SSF51261">
    <property type="entry name" value="Duplicated hybrid motif"/>
    <property type="match status" value="1"/>
</dbReference>
<dbReference type="STRING" id="1045774.SAMN05421872_101594"/>
<evidence type="ECO:0000256" key="4">
    <source>
        <dbReference type="ARBA" id="ARBA00022801"/>
    </source>
</evidence>
<dbReference type="CDD" id="cd12797">
    <property type="entry name" value="M23_peptidase"/>
    <property type="match status" value="1"/>
</dbReference>
<dbReference type="RefSeq" id="WP_090850555.1">
    <property type="nucleotide sequence ID" value="NZ_FMZM01000001.1"/>
</dbReference>
<evidence type="ECO:0000256" key="1">
    <source>
        <dbReference type="ARBA" id="ARBA00001947"/>
    </source>
</evidence>
<dbReference type="AlphaFoldDB" id="A0A1G6JVH2"/>
<protein>
    <submittedName>
        <fullName evidence="10">Murein DD-endopeptidase MepM and murein hydrolase activator NlpD, contain LysM domain</fullName>
    </submittedName>
</protein>
<dbReference type="GO" id="GO:0004222">
    <property type="term" value="F:metalloendopeptidase activity"/>
    <property type="evidence" value="ECO:0007669"/>
    <property type="project" value="TreeGrafter"/>
</dbReference>
<keyword evidence="2" id="KW-0645">Protease</keyword>
<dbReference type="InterPro" id="IPR027267">
    <property type="entry name" value="AH/BAR_dom_sf"/>
</dbReference>
<evidence type="ECO:0000313" key="10">
    <source>
        <dbReference type="EMBL" id="SDC22631.1"/>
    </source>
</evidence>
<dbReference type="OrthoDB" id="1099523at2"/>
<dbReference type="InterPro" id="IPR016047">
    <property type="entry name" value="M23ase_b-sheet_dom"/>
</dbReference>
<dbReference type="SUPFAM" id="SSF57997">
    <property type="entry name" value="Tropomyosin"/>
    <property type="match status" value="1"/>
</dbReference>
<dbReference type="Proteomes" id="UP000199034">
    <property type="component" value="Unassembled WGS sequence"/>
</dbReference>
<dbReference type="Pfam" id="PF01551">
    <property type="entry name" value="Peptidase_M23"/>
    <property type="match status" value="1"/>
</dbReference>
<dbReference type="PANTHER" id="PTHR21666:SF288">
    <property type="entry name" value="CELL DIVISION PROTEIN YTFB"/>
    <property type="match status" value="1"/>
</dbReference>
<evidence type="ECO:0000256" key="7">
    <source>
        <dbReference type="SAM" id="MobiDB-lite"/>
    </source>
</evidence>
<name>A0A1G6JVH2_9ACTN</name>
<evidence type="ECO:0000256" key="8">
    <source>
        <dbReference type="SAM" id="SignalP"/>
    </source>
</evidence>
<keyword evidence="6" id="KW-0482">Metalloprotease</keyword>